<name>A0ABU5CRF8_9BACI</name>
<dbReference type="Pfam" id="PF20074">
    <property type="entry name" value="DUF6470"/>
    <property type="match status" value="1"/>
</dbReference>
<gene>
    <name evidence="1" type="ORF">RWD45_10610</name>
</gene>
<dbReference type="Proteomes" id="UP001275315">
    <property type="component" value="Unassembled WGS sequence"/>
</dbReference>
<comment type="caution">
    <text evidence="1">The sequence shown here is derived from an EMBL/GenBank/DDBJ whole genome shotgun (WGS) entry which is preliminary data.</text>
</comment>
<organism evidence="1 2">
    <name type="scientific">Paracerasibacillus soli</name>
    <dbReference type="NCBI Taxonomy" id="480284"/>
    <lineage>
        <taxon>Bacteria</taxon>
        <taxon>Bacillati</taxon>
        <taxon>Bacillota</taxon>
        <taxon>Bacilli</taxon>
        <taxon>Bacillales</taxon>
        <taxon>Bacillaceae</taxon>
        <taxon>Paracerasibacillus</taxon>
    </lineage>
</organism>
<evidence type="ECO:0000313" key="2">
    <source>
        <dbReference type="Proteomes" id="UP001275315"/>
    </source>
</evidence>
<keyword evidence="2" id="KW-1185">Reference proteome</keyword>
<protein>
    <submittedName>
        <fullName evidence="1">DUF6470 family protein</fullName>
    </submittedName>
</protein>
<accession>A0ABU5CRF8</accession>
<reference evidence="1 2" key="1">
    <citation type="submission" date="2023-10" db="EMBL/GenBank/DDBJ databases">
        <title>Virgibacillus soli CC-YMP-6 genome.</title>
        <authorList>
            <person name="Miliotis G."/>
            <person name="Sengupta P."/>
            <person name="Hameed A."/>
            <person name="Chuvochina M."/>
            <person name="Mcdonagh F."/>
            <person name="Simpson A.C."/>
            <person name="Singh N.K."/>
            <person name="Rekha P.D."/>
            <person name="Raman K."/>
            <person name="Hugenholtz P."/>
            <person name="Venkateswaran K."/>
        </authorList>
    </citation>
    <scope>NUCLEOTIDE SEQUENCE [LARGE SCALE GENOMIC DNA]</scope>
    <source>
        <strain evidence="1 2">CC-YMP-6</strain>
    </source>
</reference>
<dbReference type="RefSeq" id="WP_320379618.1">
    <property type="nucleotide sequence ID" value="NZ_JAWDIQ010000001.1"/>
</dbReference>
<sequence length="183" mass="20537">MESQFAQIQINQTSGTLTMEQPHATVSIQQPKAEISIETTPSTLTIDQTKAWEDMNLMNILRRTEKNAQEGHQALLEGIGRRAEQGQQLMEIEHNGNPLKEQAIVNGNRPEKSLGITFIPSNFAVQIHYEPAKVSIEARAKQPIIDIKANQPIIQYERGDVSIGMKQYAQLNIDFVNLFDIDG</sequence>
<dbReference type="InterPro" id="IPR045527">
    <property type="entry name" value="DUF6470"/>
</dbReference>
<evidence type="ECO:0000313" key="1">
    <source>
        <dbReference type="EMBL" id="MDY0408916.1"/>
    </source>
</evidence>
<dbReference type="EMBL" id="JAWDIQ010000001">
    <property type="protein sequence ID" value="MDY0408916.1"/>
    <property type="molecule type" value="Genomic_DNA"/>
</dbReference>
<proteinExistence type="predicted"/>